<dbReference type="PROSITE" id="PS00086">
    <property type="entry name" value="CYTOCHROME_P450"/>
    <property type="match status" value="1"/>
</dbReference>
<dbReference type="EMBL" id="KV441388">
    <property type="protein sequence ID" value="OAF62083.1"/>
    <property type="molecule type" value="Genomic_DNA"/>
</dbReference>
<evidence type="ECO:0000256" key="1">
    <source>
        <dbReference type="ARBA" id="ARBA00010617"/>
    </source>
</evidence>
<dbReference type="GeneID" id="36284700"/>
<dbReference type="InterPro" id="IPR017972">
    <property type="entry name" value="Cyt_P450_CS"/>
</dbReference>
<accession>A0A177ALD4</accession>
<evidence type="ECO:0000313" key="7">
    <source>
        <dbReference type="EMBL" id="OAF62083.1"/>
    </source>
</evidence>
<dbReference type="AlphaFoldDB" id="A0A177ALD4"/>
<keyword evidence="2 5" id="KW-0479">Metal-binding</keyword>
<dbReference type="GO" id="GO:0004497">
    <property type="term" value="F:monooxygenase activity"/>
    <property type="evidence" value="ECO:0007669"/>
    <property type="project" value="UniProtKB-KW"/>
</dbReference>
<dbReference type="PANTHER" id="PTHR24296">
    <property type="entry name" value="CYTOCHROME P450"/>
    <property type="match status" value="1"/>
</dbReference>
<evidence type="ECO:0008006" key="8">
    <source>
        <dbReference type="Google" id="ProtNLM"/>
    </source>
</evidence>
<comment type="cofactor">
    <cofactor evidence="5">
        <name>heme</name>
        <dbReference type="ChEBI" id="CHEBI:30413"/>
    </cofactor>
</comment>
<dbReference type="GO" id="GO:0005506">
    <property type="term" value="F:iron ion binding"/>
    <property type="evidence" value="ECO:0007669"/>
    <property type="project" value="InterPro"/>
</dbReference>
<evidence type="ECO:0000256" key="3">
    <source>
        <dbReference type="ARBA" id="ARBA00023002"/>
    </source>
</evidence>
<protein>
    <recommendedName>
        <fullName evidence="8">Cytochrome P450-dit2</fullName>
    </recommendedName>
</protein>
<dbReference type="SUPFAM" id="SSF48264">
    <property type="entry name" value="Cytochrome P450"/>
    <property type="match status" value="1"/>
</dbReference>
<sequence>MSVLIICAILLFLIFFIFFGQSPKLRRNGKPLRKPLDTLPFAGNVFRFFQNRQDLFSWFTSCERSFGFETFQISVPTLPPGVVINDPKNLDFVFRNDATFGKGEFFKSRSSDLFGHGIINADGELWKVQRKAGLQFLNNANLKVLAEVALPRDLHTTVRELYDMDINKPVDLERVLLSLTTNLMGRMVYGMDMSSSRDFSEAFEYASSATGRRFQHPLWRVTEPIIAQKMKESLATVKKFGQEIVENAVAKRNKEDEKADGRLAGISGSLINALLDAIPDHQVVADAALSYLSAGRDTTAQGLTWGFYTLIRHPHVISLIRQEIEAEGAKEALTADPWADDYEGLRPNSLPYTTAVFYEVLRLYPPVPFEMKQCQTDTTLPDGTFLPKSSIILWCPWAINRSKRIWGEDAEKFQPERWLQDGKLLMKSQSEYPVFNGGARVCLGKKMAESISVMVIAKLVLFFDFEDCEGCYRFSRNSLTLPMKGGLPVWARARRATADM</sequence>
<organism evidence="7">
    <name type="scientific">Pseudogymnoascus destructans</name>
    <dbReference type="NCBI Taxonomy" id="655981"/>
    <lineage>
        <taxon>Eukaryota</taxon>
        <taxon>Fungi</taxon>
        <taxon>Dikarya</taxon>
        <taxon>Ascomycota</taxon>
        <taxon>Pezizomycotina</taxon>
        <taxon>Leotiomycetes</taxon>
        <taxon>Thelebolales</taxon>
        <taxon>Thelebolaceae</taxon>
        <taxon>Pseudogymnoascus</taxon>
    </lineage>
</organism>
<dbReference type="OrthoDB" id="1470350at2759"/>
<evidence type="ECO:0000256" key="2">
    <source>
        <dbReference type="ARBA" id="ARBA00022723"/>
    </source>
</evidence>
<dbReference type="Gene3D" id="1.10.630.10">
    <property type="entry name" value="Cytochrome P450"/>
    <property type="match status" value="1"/>
</dbReference>
<keyword evidence="6" id="KW-0503">Monooxygenase</keyword>
<proteinExistence type="inferred from homology"/>
<dbReference type="PRINTS" id="PR00463">
    <property type="entry name" value="EP450I"/>
</dbReference>
<evidence type="ECO:0000256" key="4">
    <source>
        <dbReference type="ARBA" id="ARBA00023004"/>
    </source>
</evidence>
<dbReference type="PRINTS" id="PR00385">
    <property type="entry name" value="P450"/>
</dbReference>
<dbReference type="Proteomes" id="UP000077154">
    <property type="component" value="Unassembled WGS sequence"/>
</dbReference>
<dbReference type="GO" id="GO:0016705">
    <property type="term" value="F:oxidoreductase activity, acting on paired donors, with incorporation or reduction of molecular oxygen"/>
    <property type="evidence" value="ECO:0007669"/>
    <property type="project" value="InterPro"/>
</dbReference>
<comment type="similarity">
    <text evidence="1 6">Belongs to the cytochrome P450 family.</text>
</comment>
<evidence type="ECO:0000256" key="5">
    <source>
        <dbReference type="PIRSR" id="PIRSR602401-1"/>
    </source>
</evidence>
<gene>
    <name evidence="7" type="ORF">VC83_01611</name>
</gene>
<dbReference type="GO" id="GO:0006629">
    <property type="term" value="P:lipid metabolic process"/>
    <property type="evidence" value="ECO:0007669"/>
    <property type="project" value="UniProtKB-ARBA"/>
</dbReference>
<keyword evidence="4 5" id="KW-0408">Iron</keyword>
<keyword evidence="5 6" id="KW-0349">Heme</keyword>
<dbReference type="Pfam" id="PF00067">
    <property type="entry name" value="p450"/>
    <property type="match status" value="1"/>
</dbReference>
<dbReference type="InterPro" id="IPR002401">
    <property type="entry name" value="Cyt_P450_E_grp-I"/>
</dbReference>
<dbReference type="GO" id="GO:0020037">
    <property type="term" value="F:heme binding"/>
    <property type="evidence" value="ECO:0007669"/>
    <property type="project" value="InterPro"/>
</dbReference>
<feature type="binding site" description="axial binding residue" evidence="5">
    <location>
        <position position="442"/>
    </location>
    <ligand>
        <name>heme</name>
        <dbReference type="ChEBI" id="CHEBI:30413"/>
    </ligand>
    <ligandPart>
        <name>Fe</name>
        <dbReference type="ChEBI" id="CHEBI:18248"/>
    </ligandPart>
</feature>
<name>A0A177ALD4_9PEZI</name>
<evidence type="ECO:0000256" key="6">
    <source>
        <dbReference type="RuleBase" id="RU000461"/>
    </source>
</evidence>
<reference evidence="7" key="1">
    <citation type="submission" date="2016-03" db="EMBL/GenBank/DDBJ databases">
        <title>Updated assembly of Pseudogymnoascus destructans, the fungus causing white-nose syndrome of bats.</title>
        <authorList>
            <person name="Palmer J.M."/>
            <person name="Drees K.P."/>
            <person name="Foster J.T."/>
            <person name="Lindner D.L."/>
        </authorList>
    </citation>
    <scope>NUCLEOTIDE SEQUENCE [LARGE SCALE GENOMIC DNA]</scope>
    <source>
        <strain evidence="7">20631-21</strain>
    </source>
</reference>
<dbReference type="VEuPathDB" id="FungiDB:GMDG_02911"/>
<dbReference type="RefSeq" id="XP_024327357.1">
    <property type="nucleotide sequence ID" value="XM_024465286.1"/>
</dbReference>
<keyword evidence="3 6" id="KW-0560">Oxidoreductase</keyword>
<dbReference type="InterPro" id="IPR001128">
    <property type="entry name" value="Cyt_P450"/>
</dbReference>
<dbReference type="InterPro" id="IPR036396">
    <property type="entry name" value="Cyt_P450_sf"/>
</dbReference>
<dbReference type="eggNOG" id="KOG0157">
    <property type="taxonomic scope" value="Eukaryota"/>
</dbReference>